<evidence type="ECO:0000256" key="1">
    <source>
        <dbReference type="SAM" id="SignalP"/>
    </source>
</evidence>
<dbReference type="PANTHER" id="PTHR46145:SF4">
    <property type="entry name" value="HEPARANASE"/>
    <property type="match status" value="1"/>
</dbReference>
<dbReference type="RefSeq" id="WP_323698066.1">
    <property type="nucleotide sequence ID" value="NZ_JAYGIL010000023.1"/>
</dbReference>
<feature type="chain" id="PRO_5047259492" description="Glycosyl hydrolase family 79" evidence="1">
    <location>
        <begin position="23"/>
        <end position="508"/>
    </location>
</feature>
<evidence type="ECO:0008006" key="4">
    <source>
        <dbReference type="Google" id="ProtNLM"/>
    </source>
</evidence>
<protein>
    <recommendedName>
        <fullName evidence="4">Glycosyl hydrolase family 79</fullName>
    </recommendedName>
</protein>
<dbReference type="InterPro" id="IPR005199">
    <property type="entry name" value="Glyco_hydro_79"/>
</dbReference>
<dbReference type="EMBL" id="JAYGIL010000023">
    <property type="protein sequence ID" value="MEA5404628.1"/>
    <property type="molecule type" value="Genomic_DNA"/>
</dbReference>
<keyword evidence="3" id="KW-1185">Reference proteome</keyword>
<proteinExistence type="predicted"/>
<reference evidence="2 3" key="1">
    <citation type="submission" date="2023-12" db="EMBL/GenBank/DDBJ databases">
        <title>Novel species of the genus Arcicella isolated from rivers.</title>
        <authorList>
            <person name="Lu H."/>
        </authorList>
    </citation>
    <scope>NUCLEOTIDE SEQUENCE [LARGE SCALE GENOMIC DNA]</scope>
    <source>
        <strain evidence="2 3">DC2W</strain>
    </source>
</reference>
<comment type="caution">
    <text evidence="2">The sequence shown here is derived from an EMBL/GenBank/DDBJ whole genome shotgun (WGS) entry which is preliminary data.</text>
</comment>
<gene>
    <name evidence="2" type="ORF">VB776_16970</name>
</gene>
<dbReference type="Proteomes" id="UP001303899">
    <property type="component" value="Unassembled WGS sequence"/>
</dbReference>
<evidence type="ECO:0000313" key="3">
    <source>
        <dbReference type="Proteomes" id="UP001303899"/>
    </source>
</evidence>
<sequence>MKIKQFFLGISILSGFAISSFAQNTQSSQAKSINLKQMKLIGQVDERYQSFNVEMCEVIGGDFWIPYNLIDSVRKTSKKTGFAALKWKIEPINLYEKKLRNLASALGPTYVRVSGTWANAIYFQDNDEAPLANPPAGFKNILTRSQWKGVVDFCKAIDGKLVSSFPISEGVRDKDGNWSPKYVKSIMDYTKSIGGEIVAAEMFNEPSHANHGDAPKGYNGETYAKDFSVFEEFSKKEFPNMKILGPGSTGEGGILPSGLDIPIDKILGASPKPTFEVFTYHYYGTVSQRCMGGQKPAMALTNEWLSKTEKGLEFYQNVRDKYMSNTPIWLTETAETACGGNPMAATYIDTFRYLEQLGRLAKKGVQVVMHNTLARSEYALLDHDTHTPRPNYWAALLWNKLMGTQVFEAGTSTDGVDIFVHNLKGKSNGRAVLVVNTNDKNASIEVPSGGKIYLLTAEELLTKKVKLNGKELLLTKDDTIPTIKGETVKKGNVQLPAHSIAFLAFSKI</sequence>
<accession>A0ABU5S8T0</accession>
<dbReference type="Gene3D" id="3.20.20.80">
    <property type="entry name" value="Glycosidases"/>
    <property type="match status" value="1"/>
</dbReference>
<dbReference type="Pfam" id="PF03662">
    <property type="entry name" value="Glyco_hydro_79n"/>
    <property type="match status" value="1"/>
</dbReference>
<feature type="signal peptide" evidence="1">
    <location>
        <begin position="1"/>
        <end position="22"/>
    </location>
</feature>
<name>A0ABU5S8T0_9BACT</name>
<organism evidence="2 3">
    <name type="scientific">Arcicella gelida</name>
    <dbReference type="NCBI Taxonomy" id="2984195"/>
    <lineage>
        <taxon>Bacteria</taxon>
        <taxon>Pseudomonadati</taxon>
        <taxon>Bacteroidota</taxon>
        <taxon>Cytophagia</taxon>
        <taxon>Cytophagales</taxon>
        <taxon>Flectobacillaceae</taxon>
        <taxon>Arcicella</taxon>
    </lineage>
</organism>
<dbReference type="PANTHER" id="PTHR46145">
    <property type="entry name" value="HEPARANASE"/>
    <property type="match status" value="1"/>
</dbReference>
<keyword evidence="1" id="KW-0732">Signal</keyword>
<dbReference type="SUPFAM" id="SSF51445">
    <property type="entry name" value="(Trans)glycosidases"/>
    <property type="match status" value="1"/>
</dbReference>
<evidence type="ECO:0000313" key="2">
    <source>
        <dbReference type="EMBL" id="MEA5404628.1"/>
    </source>
</evidence>
<dbReference type="InterPro" id="IPR017853">
    <property type="entry name" value="GH"/>
</dbReference>